<accession>A0ABU6YHF9</accession>
<dbReference type="InterPro" id="IPR036875">
    <property type="entry name" value="Znf_CCHC_sf"/>
</dbReference>
<evidence type="ECO:0000313" key="2">
    <source>
        <dbReference type="EMBL" id="MED6209355.1"/>
    </source>
</evidence>
<protein>
    <recommendedName>
        <fullName evidence="4">CCHC-type domain-containing protein</fullName>
    </recommendedName>
</protein>
<name>A0ABU6YHF9_9FABA</name>
<keyword evidence="3" id="KW-1185">Reference proteome</keyword>
<feature type="region of interest" description="Disordered" evidence="1">
    <location>
        <begin position="1"/>
        <end position="20"/>
    </location>
</feature>
<proteinExistence type="predicted"/>
<organism evidence="2 3">
    <name type="scientific">Stylosanthes scabra</name>
    <dbReference type="NCBI Taxonomy" id="79078"/>
    <lineage>
        <taxon>Eukaryota</taxon>
        <taxon>Viridiplantae</taxon>
        <taxon>Streptophyta</taxon>
        <taxon>Embryophyta</taxon>
        <taxon>Tracheophyta</taxon>
        <taxon>Spermatophyta</taxon>
        <taxon>Magnoliopsida</taxon>
        <taxon>eudicotyledons</taxon>
        <taxon>Gunneridae</taxon>
        <taxon>Pentapetalae</taxon>
        <taxon>rosids</taxon>
        <taxon>fabids</taxon>
        <taxon>Fabales</taxon>
        <taxon>Fabaceae</taxon>
        <taxon>Papilionoideae</taxon>
        <taxon>50 kb inversion clade</taxon>
        <taxon>dalbergioids sensu lato</taxon>
        <taxon>Dalbergieae</taxon>
        <taxon>Pterocarpus clade</taxon>
        <taxon>Stylosanthes</taxon>
    </lineage>
</organism>
<evidence type="ECO:0000313" key="3">
    <source>
        <dbReference type="Proteomes" id="UP001341840"/>
    </source>
</evidence>
<evidence type="ECO:0000256" key="1">
    <source>
        <dbReference type="SAM" id="MobiDB-lite"/>
    </source>
</evidence>
<feature type="region of interest" description="Disordered" evidence="1">
    <location>
        <begin position="204"/>
        <end position="227"/>
    </location>
</feature>
<dbReference type="PANTHER" id="PTHR31286:SF167">
    <property type="entry name" value="OS09G0268800 PROTEIN"/>
    <property type="match status" value="1"/>
</dbReference>
<dbReference type="InterPro" id="IPR040256">
    <property type="entry name" value="At4g02000-like"/>
</dbReference>
<dbReference type="Proteomes" id="UP001341840">
    <property type="component" value="Unassembled WGS sequence"/>
</dbReference>
<feature type="compositionally biased region" description="Basic and acidic residues" evidence="1">
    <location>
        <begin position="1"/>
        <end position="13"/>
    </location>
</feature>
<sequence length="255" mass="29547">MNEGERDRPPDRFEESEDEGEEVVLAQEDISEGFRLCAKSLIGRIFADRIFSEGTMENALRTIWSRPDGFRVQFWGLPEQFKTLEIGRKLARQVGDVLEVDLFEVKGKENRIMKARVELNGLKKVRDSLKLSGLNLVQTEVGLRYERIGVVCLYCAKLGHTSRNCQTLLEDLQQNRVRQEALGEWIKADQVGKRIFSKEFKTAESNDRRDWNQPQPEKKPTPDWLTDGFSKLNLKENLQKEDMKEVNQTEQEDKG</sequence>
<comment type="caution">
    <text evidence="2">The sequence shown here is derived from an EMBL/GenBank/DDBJ whole genome shotgun (WGS) entry which is preliminary data.</text>
</comment>
<dbReference type="PANTHER" id="PTHR31286">
    <property type="entry name" value="GLYCINE-RICH CELL WALL STRUCTURAL PROTEIN 1.8-LIKE"/>
    <property type="match status" value="1"/>
</dbReference>
<feature type="region of interest" description="Disordered" evidence="1">
    <location>
        <begin position="236"/>
        <end position="255"/>
    </location>
</feature>
<dbReference type="EMBL" id="JASCZI010242060">
    <property type="protein sequence ID" value="MED6209355.1"/>
    <property type="molecule type" value="Genomic_DNA"/>
</dbReference>
<gene>
    <name evidence="2" type="ORF">PIB30_053858</name>
</gene>
<feature type="compositionally biased region" description="Basic and acidic residues" evidence="1">
    <location>
        <begin position="204"/>
        <end position="221"/>
    </location>
</feature>
<reference evidence="2 3" key="1">
    <citation type="journal article" date="2023" name="Plants (Basel)">
        <title>Bridging the Gap: Combining Genomics and Transcriptomics Approaches to Understand Stylosanthes scabra, an Orphan Legume from the Brazilian Caatinga.</title>
        <authorList>
            <person name="Ferreira-Neto J.R.C."/>
            <person name="da Silva M.D."/>
            <person name="Binneck E."/>
            <person name="de Melo N.F."/>
            <person name="da Silva R.H."/>
            <person name="de Melo A.L.T.M."/>
            <person name="Pandolfi V."/>
            <person name="Bustamante F.O."/>
            <person name="Brasileiro-Vidal A.C."/>
            <person name="Benko-Iseppon A.M."/>
        </authorList>
    </citation>
    <scope>NUCLEOTIDE SEQUENCE [LARGE SCALE GENOMIC DNA]</scope>
    <source>
        <tissue evidence="2">Leaves</tissue>
    </source>
</reference>
<dbReference type="SUPFAM" id="SSF57756">
    <property type="entry name" value="Retrovirus zinc finger-like domains"/>
    <property type="match status" value="1"/>
</dbReference>
<evidence type="ECO:0008006" key="4">
    <source>
        <dbReference type="Google" id="ProtNLM"/>
    </source>
</evidence>